<accession>A0A0G3FKZ4</accession>
<dbReference type="ESTHER" id="9zzzz-a0a0g3fkz4">
    <property type="family name" value="A85-Feruloyl-Esterase"/>
</dbReference>
<dbReference type="InterPro" id="IPR029058">
    <property type="entry name" value="AB_hydrolase_fold"/>
</dbReference>
<proteinExistence type="predicted"/>
<sequence length="281" mass="31738">MKKTLSVLILIFLCLSISLSAVARGKYVADSMKSGILGETRHFAVYLPESYDNDPAREYPVLYLLHGGGGSWVDWGRTGNMARIADQLMAAGESRQMIIVMPDAGTTLMTYFNGGSWNFEDHFFREFMPVVENRYRIRAEKGSRAIAGLSMGGQAAVMYGCHRPDLFSVVYAMSAYLYRMELAMFREDDPVHRDIQQRVEDHNAVKYIEGLSRDGALPLRAVTWVIDCGDDDFTYTANVEFSLAMKKKGIPLQVRIFDGAHSWEYWQAALRRALPYISANL</sequence>
<dbReference type="SUPFAM" id="SSF53474">
    <property type="entry name" value="alpha/beta-Hydrolases"/>
    <property type="match status" value="1"/>
</dbReference>
<dbReference type="EMBL" id="KP347725">
    <property type="protein sequence ID" value="AKJ87220.1"/>
    <property type="molecule type" value="Genomic_DNA"/>
</dbReference>
<evidence type="ECO:0000313" key="1">
    <source>
        <dbReference type="EMBL" id="AKJ87220.1"/>
    </source>
</evidence>
<dbReference type="InterPro" id="IPR050583">
    <property type="entry name" value="Mycobacterial_A85_antigen"/>
</dbReference>
<protein>
    <submittedName>
        <fullName evidence="1">Uncharacterized protein</fullName>
    </submittedName>
</protein>
<dbReference type="InterPro" id="IPR000801">
    <property type="entry name" value="Esterase-like"/>
</dbReference>
<reference evidence="1" key="1">
    <citation type="submission" date="2014-12" db="EMBL/GenBank/DDBJ databases">
        <title>Investigation of esterase diversity in environmental metagenomes.</title>
        <authorList>
            <person name="Popovic A."/>
            <person name="Tchigvintsev A."/>
            <person name="Nocek B."/>
            <person name="Hajighasemi M."/>
            <person name="Brown G."/>
            <person name="Xu X."/>
            <person name="Li H."/>
            <person name="Glinos J."/>
            <person name="Yim V."/>
            <person name="Pelletier E."/>
            <person name="Chernikova T.N."/>
            <person name="Golyshina O.V."/>
            <person name="Tran H."/>
            <person name="Le Paslier D."/>
            <person name="Yakimov M.M."/>
            <person name="Savchenko A."/>
            <person name="Golyshin P.N."/>
            <person name="Yakunin A.F."/>
        </authorList>
    </citation>
    <scope>NUCLEOTIDE SEQUENCE</scope>
</reference>
<organism evidence="1">
    <name type="scientific">uncultured organism</name>
    <dbReference type="NCBI Taxonomy" id="155900"/>
    <lineage>
        <taxon>unclassified sequences</taxon>
        <taxon>environmental samples</taxon>
    </lineage>
</organism>
<dbReference type="Gene3D" id="3.40.50.1820">
    <property type="entry name" value="alpha/beta hydrolase"/>
    <property type="match status" value="1"/>
</dbReference>
<dbReference type="PANTHER" id="PTHR48098:SF1">
    <property type="entry name" value="DIACYLGLYCEROL ACYLTRANSFERASE_MYCOLYLTRANSFERASE AG85A"/>
    <property type="match status" value="1"/>
</dbReference>
<name>A0A0G3FKZ4_9ZZZZ</name>
<dbReference type="SMR" id="A0A0G3FKZ4"/>
<dbReference type="Pfam" id="PF00756">
    <property type="entry name" value="Esterase"/>
    <property type="match status" value="1"/>
</dbReference>
<dbReference type="GO" id="GO:0016747">
    <property type="term" value="F:acyltransferase activity, transferring groups other than amino-acyl groups"/>
    <property type="evidence" value="ECO:0007669"/>
    <property type="project" value="TreeGrafter"/>
</dbReference>
<dbReference type="AlphaFoldDB" id="A0A0G3FKZ4"/>
<dbReference type="PANTHER" id="PTHR48098">
    <property type="entry name" value="ENTEROCHELIN ESTERASE-RELATED"/>
    <property type="match status" value="1"/>
</dbReference>